<evidence type="ECO:0000259" key="1">
    <source>
        <dbReference type="Pfam" id="PF01882"/>
    </source>
</evidence>
<dbReference type="InterPro" id="IPR002881">
    <property type="entry name" value="DUF58"/>
</dbReference>
<protein>
    <submittedName>
        <fullName evidence="2">DUF58 domain-containing protein</fullName>
    </submittedName>
</protein>
<accession>A0ABZ3C524</accession>
<feature type="domain" description="DUF58" evidence="1">
    <location>
        <begin position="203"/>
        <end position="315"/>
    </location>
</feature>
<sequence length="439" mass="46312">MTVSSAAGVGERAGAAGRWAPTAALVRSAALGVALVVAAAVLGRLDLAVLATPFVVHGAWALLTRPGTTPTARVRARQQALAEGRAARIGVRLGEPAPQVVAAWGDVPGDWAARSAVLDAKTDDVTLRLTPDRWGRHRLPGATVVLSDAAWAWRATLVTEETGLLVRPAALDLVGGSGVARPIGVTGQHTSAAPGDGSALSHVREFRPGDRLRRINWRVTSRKGGLHVNATLTDRDTHVLIVTDTGTDLPGVEREEATSLDLMARAVAAISQHYLGLGDRVRVHDLARRIPALPAGSGPRQARSILEALGRMERGGRARTPDRRVESLVPGTLVFFCSPLLHERAITELVRLTRGGAEVVCIDTFPERLGTKAGLPRRSADESWAAEAWQLRRLGRTATITGLNRIGVPVVPWRGPASLGGVLLAMAQARSAPRAGARG</sequence>
<evidence type="ECO:0000313" key="3">
    <source>
        <dbReference type="Proteomes" id="UP001434337"/>
    </source>
</evidence>
<organism evidence="2 3">
    <name type="scientific">Propioniciclava soli</name>
    <dbReference type="NCBI Taxonomy" id="2775081"/>
    <lineage>
        <taxon>Bacteria</taxon>
        <taxon>Bacillati</taxon>
        <taxon>Actinomycetota</taxon>
        <taxon>Actinomycetes</taxon>
        <taxon>Propionibacteriales</taxon>
        <taxon>Propionibacteriaceae</taxon>
        <taxon>Propioniciclava</taxon>
    </lineage>
</organism>
<dbReference type="PANTHER" id="PTHR33608:SF14">
    <property type="entry name" value="POSSIBLE CONSERVED SECRETED PROTEIN"/>
    <property type="match status" value="1"/>
</dbReference>
<dbReference type="Proteomes" id="UP001434337">
    <property type="component" value="Chromosome"/>
</dbReference>
<dbReference type="Pfam" id="PF01882">
    <property type="entry name" value="DUF58"/>
    <property type="match status" value="1"/>
</dbReference>
<gene>
    <name evidence="2" type="ORF">PCC79_13510</name>
</gene>
<evidence type="ECO:0000313" key="2">
    <source>
        <dbReference type="EMBL" id="WZW97900.1"/>
    </source>
</evidence>
<dbReference type="PANTHER" id="PTHR33608">
    <property type="entry name" value="BLL2464 PROTEIN"/>
    <property type="match status" value="1"/>
</dbReference>
<dbReference type="EMBL" id="CP115965">
    <property type="protein sequence ID" value="WZW97900.1"/>
    <property type="molecule type" value="Genomic_DNA"/>
</dbReference>
<keyword evidence="3" id="KW-1185">Reference proteome</keyword>
<dbReference type="RefSeq" id="WP_342372137.1">
    <property type="nucleotide sequence ID" value="NZ_CP115965.1"/>
</dbReference>
<reference evidence="2 3" key="1">
    <citation type="journal article" date="2023" name="Environ Microbiome">
        <title>A coral-associated actinobacterium mitigates coral bleaching under heat stress.</title>
        <authorList>
            <person name="Li J."/>
            <person name="Zou Y."/>
            <person name="Li Q."/>
            <person name="Zhang J."/>
            <person name="Bourne D.G."/>
            <person name="Lyu Y."/>
            <person name="Liu C."/>
            <person name="Zhang S."/>
        </authorList>
    </citation>
    <scope>NUCLEOTIDE SEQUENCE [LARGE SCALE GENOMIC DNA]</scope>
    <source>
        <strain evidence="2 3">SCSIO 13291</strain>
    </source>
</reference>
<proteinExistence type="predicted"/>
<name>A0ABZ3C524_9ACTN</name>